<keyword evidence="1" id="KW-0472">Membrane</keyword>
<protein>
    <submittedName>
        <fullName evidence="2">Uncharacterized protein</fullName>
    </submittedName>
</protein>
<dbReference type="EMBL" id="SLWB01000025">
    <property type="protein sequence ID" value="TCN61642.1"/>
    <property type="molecule type" value="Genomic_DNA"/>
</dbReference>
<keyword evidence="1" id="KW-0812">Transmembrane</keyword>
<evidence type="ECO:0000313" key="2">
    <source>
        <dbReference type="EMBL" id="TCN61642.1"/>
    </source>
</evidence>
<evidence type="ECO:0000256" key="1">
    <source>
        <dbReference type="SAM" id="Phobius"/>
    </source>
</evidence>
<evidence type="ECO:0000313" key="3">
    <source>
        <dbReference type="Proteomes" id="UP000294830"/>
    </source>
</evidence>
<dbReference type="Proteomes" id="UP000294830">
    <property type="component" value="Unassembled WGS sequence"/>
</dbReference>
<feature type="transmembrane region" description="Helical" evidence="1">
    <location>
        <begin position="64"/>
        <end position="84"/>
    </location>
</feature>
<feature type="transmembrane region" description="Helical" evidence="1">
    <location>
        <begin position="20"/>
        <end position="44"/>
    </location>
</feature>
<proteinExistence type="predicted"/>
<gene>
    <name evidence="2" type="ORF">CLV25_12525</name>
</gene>
<keyword evidence="1" id="KW-1133">Transmembrane helix</keyword>
<keyword evidence="3" id="KW-1185">Reference proteome</keyword>
<accession>A0A4R2E5Q1</accession>
<dbReference type="AlphaFoldDB" id="A0A4R2E5Q1"/>
<comment type="caution">
    <text evidence="2">The sequence shown here is derived from an EMBL/GenBank/DDBJ whole genome shotgun (WGS) entry which is preliminary data.</text>
</comment>
<name>A0A4R2E5Q1_9BACT</name>
<reference evidence="2 3" key="1">
    <citation type="submission" date="2019-03" db="EMBL/GenBank/DDBJ databases">
        <title>Genomic Encyclopedia of Archaeal and Bacterial Type Strains, Phase II (KMG-II): from individual species to whole genera.</title>
        <authorList>
            <person name="Goeker M."/>
        </authorList>
    </citation>
    <scope>NUCLEOTIDE SEQUENCE [LARGE SCALE GENOMIC DNA]</scope>
    <source>
        <strain evidence="2 3">RL-C</strain>
    </source>
</reference>
<organism evidence="2 3">
    <name type="scientific">Acetobacteroides hydrogenigenes</name>
    <dbReference type="NCBI Taxonomy" id="979970"/>
    <lineage>
        <taxon>Bacteria</taxon>
        <taxon>Pseudomonadati</taxon>
        <taxon>Bacteroidota</taxon>
        <taxon>Bacteroidia</taxon>
        <taxon>Bacteroidales</taxon>
        <taxon>Rikenellaceae</taxon>
        <taxon>Acetobacteroides</taxon>
    </lineage>
</organism>
<sequence>MKKIKSTEAFMPRLTTTIYILLYSISIIIYYLFVVFLPGSYTFVSNNPVTTTQSQPLPTLALSLFPTHYSLFPNFSSFILSFFISQP</sequence>